<name>A0A0V0RJM3_9BILA</name>
<sequence length="241" mass="27190">MSSEDSNKGEGKPADSNSPSEEIEMRIKNNMTDPATFPAHWEQLTTPPLYVQELYKDEDIPTDNEEDFEEILDDEWEIECDNEKNEQLDLEELWDGLWEARLEEDDFHASLKYCNYLHCSQVIRPVAKLVIVEPADVDYDKATLPSRGGYSGQIGADHVRVTHSLVCVRRAWSGQECCEPTALKITIAAIRQMQSGPAESHIALRINRHYKAINVAGQGTIKEAEPWKLCGSLGKFRSAPA</sequence>
<feature type="compositionally biased region" description="Basic and acidic residues" evidence="1">
    <location>
        <begin position="1"/>
        <end position="13"/>
    </location>
</feature>
<protein>
    <submittedName>
        <fullName evidence="2">Uncharacterized protein</fullName>
    </submittedName>
</protein>
<proteinExistence type="predicted"/>
<organism evidence="2 3">
    <name type="scientific">Trichinella nelsoni</name>
    <dbReference type="NCBI Taxonomy" id="6336"/>
    <lineage>
        <taxon>Eukaryota</taxon>
        <taxon>Metazoa</taxon>
        <taxon>Ecdysozoa</taxon>
        <taxon>Nematoda</taxon>
        <taxon>Enoplea</taxon>
        <taxon>Dorylaimia</taxon>
        <taxon>Trichinellida</taxon>
        <taxon>Trichinellidae</taxon>
        <taxon>Trichinella</taxon>
    </lineage>
</organism>
<comment type="caution">
    <text evidence="2">The sequence shown here is derived from an EMBL/GenBank/DDBJ whole genome shotgun (WGS) entry which is preliminary data.</text>
</comment>
<gene>
    <name evidence="2" type="ORF">T07_460</name>
</gene>
<dbReference type="OrthoDB" id="10370137at2759"/>
<dbReference type="AlphaFoldDB" id="A0A0V0RJM3"/>
<feature type="region of interest" description="Disordered" evidence="1">
    <location>
        <begin position="1"/>
        <end position="41"/>
    </location>
</feature>
<reference evidence="2 3" key="1">
    <citation type="submission" date="2015-01" db="EMBL/GenBank/DDBJ databases">
        <title>Evolution of Trichinella species and genotypes.</title>
        <authorList>
            <person name="Korhonen P.K."/>
            <person name="Edoardo P."/>
            <person name="Giuseppe L.R."/>
            <person name="Gasser R.B."/>
        </authorList>
    </citation>
    <scope>NUCLEOTIDE SEQUENCE [LARGE SCALE GENOMIC DNA]</scope>
    <source>
        <strain evidence="2">ISS37</strain>
    </source>
</reference>
<evidence type="ECO:0000313" key="2">
    <source>
        <dbReference type="EMBL" id="KRX14700.1"/>
    </source>
</evidence>
<accession>A0A0V0RJM3</accession>
<keyword evidence="3" id="KW-1185">Reference proteome</keyword>
<dbReference type="Proteomes" id="UP000054630">
    <property type="component" value="Unassembled WGS sequence"/>
</dbReference>
<evidence type="ECO:0000256" key="1">
    <source>
        <dbReference type="SAM" id="MobiDB-lite"/>
    </source>
</evidence>
<evidence type="ECO:0000313" key="3">
    <source>
        <dbReference type="Proteomes" id="UP000054630"/>
    </source>
</evidence>
<dbReference type="EMBL" id="JYDL01000152">
    <property type="protein sequence ID" value="KRX14700.1"/>
    <property type="molecule type" value="Genomic_DNA"/>
</dbReference>